<dbReference type="AlphaFoldDB" id="A0A120MY28"/>
<dbReference type="PANTHER" id="PTHR11934:SF0">
    <property type="entry name" value="RIBOSE-5-PHOSPHATE ISOMERASE"/>
    <property type="match status" value="1"/>
</dbReference>
<dbReference type="SUPFAM" id="SSF75445">
    <property type="entry name" value="D-ribose-5-phosphate isomerase (RpiA), lid domain"/>
    <property type="match status" value="1"/>
</dbReference>
<dbReference type="OrthoDB" id="5870696at2"/>
<sequence>MADYKMEAAKAAIKLIQPGQTIGLGAGSTIAALLALLAAEGSLAASLTLVSSSFKTTSLIREYGFNVQSIALTKSPDIYFDGCDQFDIELNALKSGGGIHTSEKILASLAAEFILIGDAGKFVNKLDATYPLVIEALPAALQLVQYQLFNHFPDAKINLRMGDKKDGAAISDNGNMLLDVYFTKLIPLDELNVLVKMVPGVVEHSLFYRMATRAIIAGPEGVRIMKPEY</sequence>
<dbReference type="InterPro" id="IPR004788">
    <property type="entry name" value="Ribose5P_isomerase_type_A"/>
</dbReference>
<dbReference type="CDD" id="cd01398">
    <property type="entry name" value="RPI_A"/>
    <property type="match status" value="1"/>
</dbReference>
<dbReference type="SUPFAM" id="SSF100950">
    <property type="entry name" value="NagB/RpiA/CoA transferase-like"/>
    <property type="match status" value="1"/>
</dbReference>
<dbReference type="Gene3D" id="3.40.50.1360">
    <property type="match status" value="1"/>
</dbReference>
<organism evidence="1 2">
    <name type="scientific">Mucilaginibacter gotjawali</name>
    <dbReference type="NCBI Taxonomy" id="1550579"/>
    <lineage>
        <taxon>Bacteria</taxon>
        <taxon>Pseudomonadati</taxon>
        <taxon>Bacteroidota</taxon>
        <taxon>Sphingobacteriia</taxon>
        <taxon>Sphingobacteriales</taxon>
        <taxon>Sphingobacteriaceae</taxon>
        <taxon>Mucilaginibacter</taxon>
    </lineage>
</organism>
<protein>
    <submittedName>
        <fullName evidence="1">Ribose-5-phosphate isomerase A</fullName>
        <ecNumber evidence="1">5.3.1.6</ecNumber>
    </submittedName>
</protein>
<dbReference type="Proteomes" id="UP000218263">
    <property type="component" value="Chromosome"/>
</dbReference>
<keyword evidence="1" id="KW-0413">Isomerase</keyword>
<gene>
    <name evidence="1" type="primary">rpiA</name>
    <name evidence="1" type="ORF">MgSA37_00582</name>
</gene>
<name>A0A120MY28_9SPHI</name>
<dbReference type="Gene3D" id="3.30.70.260">
    <property type="match status" value="1"/>
</dbReference>
<dbReference type="GO" id="GO:0006014">
    <property type="term" value="P:D-ribose metabolic process"/>
    <property type="evidence" value="ECO:0007669"/>
    <property type="project" value="TreeGrafter"/>
</dbReference>
<dbReference type="EC" id="5.3.1.6" evidence="1"/>
<dbReference type="InterPro" id="IPR037171">
    <property type="entry name" value="NagB/RpiA_transferase-like"/>
</dbReference>
<keyword evidence="2" id="KW-1185">Reference proteome</keyword>
<reference evidence="1 2" key="1">
    <citation type="submission" date="2015-12" db="EMBL/GenBank/DDBJ databases">
        <title>Genome sequence of Mucilaginibacter gotjawali.</title>
        <authorList>
            <person name="Lee J.S."/>
            <person name="Lee K.C."/>
            <person name="Kim K.K."/>
            <person name="Lee B.W."/>
        </authorList>
    </citation>
    <scope>NUCLEOTIDE SEQUENCE [LARGE SCALE GENOMIC DNA]</scope>
    <source>
        <strain evidence="1 2">SA3-7</strain>
    </source>
</reference>
<accession>A0A120MY28</accession>
<evidence type="ECO:0000313" key="2">
    <source>
        <dbReference type="Proteomes" id="UP000218263"/>
    </source>
</evidence>
<dbReference type="KEGG" id="mgot:MgSA37_00582"/>
<dbReference type="RefSeq" id="WP_096349750.1">
    <property type="nucleotide sequence ID" value="NZ_AP017313.1"/>
</dbReference>
<evidence type="ECO:0000313" key="1">
    <source>
        <dbReference type="EMBL" id="BAU52421.1"/>
    </source>
</evidence>
<dbReference type="GO" id="GO:0004751">
    <property type="term" value="F:ribose-5-phosphate isomerase activity"/>
    <property type="evidence" value="ECO:0007669"/>
    <property type="project" value="UniProtKB-UniRule"/>
</dbReference>
<dbReference type="PANTHER" id="PTHR11934">
    <property type="entry name" value="RIBOSE-5-PHOSPHATE ISOMERASE"/>
    <property type="match status" value="1"/>
</dbReference>
<dbReference type="GO" id="GO:0009052">
    <property type="term" value="P:pentose-phosphate shunt, non-oxidative branch"/>
    <property type="evidence" value="ECO:0007669"/>
    <property type="project" value="InterPro"/>
</dbReference>
<dbReference type="NCBIfam" id="TIGR00021">
    <property type="entry name" value="rpiA"/>
    <property type="match status" value="1"/>
</dbReference>
<dbReference type="EMBL" id="AP017313">
    <property type="protein sequence ID" value="BAU52421.1"/>
    <property type="molecule type" value="Genomic_DNA"/>
</dbReference>
<proteinExistence type="predicted"/>
<dbReference type="Pfam" id="PF06026">
    <property type="entry name" value="Rib_5-P_isom_A"/>
    <property type="match status" value="1"/>
</dbReference>
<dbReference type="GO" id="GO:0005829">
    <property type="term" value="C:cytosol"/>
    <property type="evidence" value="ECO:0007669"/>
    <property type="project" value="TreeGrafter"/>
</dbReference>